<dbReference type="PANTHER" id="PTHR30327">
    <property type="entry name" value="UNCHARACTERIZED PROTEIN YQGE"/>
    <property type="match status" value="1"/>
</dbReference>
<sequence>MEMSSSNLTSQFLIAMPDLEDANFHHTVTYICEHTEQGAMGIVLNRPTDIRLNDILGQLDIDSSTHPQGEQTIYVGGPVQTDRGFVLHSAEKTWSSTLRVTERICVTTSIDILEAIAHGQGPAKTMIALGYAGWGGGQLEEELIGNSWLSSPADDRIIFDLDPDQRWKAAARLMGVDLDLLSSSPGHA</sequence>
<name>A0A6N4DLS5_9GAMM</name>
<evidence type="ECO:0000256" key="2">
    <source>
        <dbReference type="HAMAP-Rule" id="MF_00758"/>
    </source>
</evidence>
<accession>A0A6N4DLS5</accession>
<comment type="similarity">
    <text evidence="1 2">Belongs to the UPF0301 (AlgH) family.</text>
</comment>
<dbReference type="EMBL" id="PQCO01000208">
    <property type="protein sequence ID" value="PUE01040.1"/>
    <property type="molecule type" value="Genomic_DNA"/>
</dbReference>
<dbReference type="Proteomes" id="UP000250928">
    <property type="component" value="Unassembled WGS sequence"/>
</dbReference>
<gene>
    <name evidence="3" type="ORF">C3L24_08500</name>
</gene>
<organism evidence="3 4">
    <name type="scientific">Candidatus Sedimenticola endophacoides</name>
    <dbReference type="NCBI Taxonomy" id="2548426"/>
    <lineage>
        <taxon>Bacteria</taxon>
        <taxon>Pseudomonadati</taxon>
        <taxon>Pseudomonadota</taxon>
        <taxon>Gammaproteobacteria</taxon>
        <taxon>Chromatiales</taxon>
        <taxon>Sedimenticolaceae</taxon>
        <taxon>Sedimenticola</taxon>
    </lineage>
</organism>
<dbReference type="SUPFAM" id="SSF143456">
    <property type="entry name" value="VC0467-like"/>
    <property type="match status" value="1"/>
</dbReference>
<protein>
    <recommendedName>
        <fullName evidence="2">UPF0301 protein C3L24_08500</fullName>
    </recommendedName>
</protein>
<dbReference type="Gene3D" id="3.40.1740.10">
    <property type="entry name" value="VC0467-like"/>
    <property type="match status" value="1"/>
</dbReference>
<dbReference type="PANTHER" id="PTHR30327:SF1">
    <property type="entry name" value="UPF0301 PROTEIN YQGE"/>
    <property type="match status" value="1"/>
</dbReference>
<dbReference type="NCBIfam" id="NF001266">
    <property type="entry name" value="PRK00228.1-1"/>
    <property type="match status" value="1"/>
</dbReference>
<dbReference type="Pfam" id="PF02622">
    <property type="entry name" value="DUF179"/>
    <property type="match status" value="1"/>
</dbReference>
<dbReference type="GO" id="GO:0005829">
    <property type="term" value="C:cytosol"/>
    <property type="evidence" value="ECO:0007669"/>
    <property type="project" value="TreeGrafter"/>
</dbReference>
<proteinExistence type="inferred from homology"/>
<evidence type="ECO:0000256" key="1">
    <source>
        <dbReference type="ARBA" id="ARBA00009600"/>
    </source>
</evidence>
<dbReference type="HAMAP" id="MF_00758">
    <property type="entry name" value="UPF0301"/>
    <property type="match status" value="1"/>
</dbReference>
<evidence type="ECO:0000313" key="3">
    <source>
        <dbReference type="EMBL" id="PUE01040.1"/>
    </source>
</evidence>
<comment type="caution">
    <text evidence="3">The sequence shown here is derived from an EMBL/GenBank/DDBJ whole genome shotgun (WGS) entry which is preliminary data.</text>
</comment>
<evidence type="ECO:0000313" key="4">
    <source>
        <dbReference type="Proteomes" id="UP000250928"/>
    </source>
</evidence>
<dbReference type="InterPro" id="IPR003774">
    <property type="entry name" value="AlgH-like"/>
</dbReference>
<reference evidence="3 4" key="1">
    <citation type="submission" date="2018-01" db="EMBL/GenBank/DDBJ databases">
        <title>Novel co-symbiosis in the lucinid bivalve Phacoides pectinatus.</title>
        <authorList>
            <person name="Lim S.J."/>
            <person name="Davis B.G."/>
            <person name="Gill D.E."/>
            <person name="Engel A.S."/>
            <person name="Anderson L.C."/>
            <person name="Campbell B.J."/>
        </authorList>
    </citation>
    <scope>NUCLEOTIDE SEQUENCE [LARGE SCALE GENOMIC DNA]</scope>
    <source>
        <strain evidence="3">N3_P5</strain>
    </source>
</reference>
<dbReference type="AlphaFoldDB" id="A0A6N4DLS5"/>